<dbReference type="AlphaFoldDB" id="H5TA36"/>
<name>H5TA36_9ALTE</name>
<dbReference type="InterPro" id="IPR003798">
    <property type="entry name" value="DNA_recombination_RmuC"/>
</dbReference>
<keyword evidence="4" id="KW-0233">DNA recombination</keyword>
<dbReference type="EMBL" id="BAET01000008">
    <property type="protein sequence ID" value="GAB55163.1"/>
    <property type="molecule type" value="Genomic_DNA"/>
</dbReference>
<gene>
    <name evidence="7" type="primary">rmuC</name>
    <name evidence="7" type="ORF">GPUN_1032</name>
</gene>
<comment type="function">
    <text evidence="1">Involved in DNA recombination.</text>
</comment>
<dbReference type="PANTHER" id="PTHR30563:SF0">
    <property type="entry name" value="DNA RECOMBINATION PROTEIN RMUC"/>
    <property type="match status" value="1"/>
</dbReference>
<keyword evidence="6" id="KW-0812">Transmembrane</keyword>
<evidence type="ECO:0000256" key="6">
    <source>
        <dbReference type="SAM" id="Phobius"/>
    </source>
</evidence>
<dbReference type="Pfam" id="PF02646">
    <property type="entry name" value="RmuC"/>
    <property type="match status" value="1"/>
</dbReference>
<evidence type="ECO:0000256" key="1">
    <source>
        <dbReference type="ARBA" id="ARBA00003416"/>
    </source>
</evidence>
<accession>H5TA36</accession>
<dbReference type="STRING" id="56804.BAE46_01725"/>
<dbReference type="Proteomes" id="UP000053586">
    <property type="component" value="Unassembled WGS sequence"/>
</dbReference>
<comment type="caution">
    <text evidence="7">The sequence shown here is derived from an EMBL/GenBank/DDBJ whole genome shotgun (WGS) entry which is preliminary data.</text>
</comment>
<keyword evidence="6" id="KW-1133">Transmembrane helix</keyword>
<feature type="transmembrane region" description="Helical" evidence="6">
    <location>
        <begin position="12"/>
        <end position="34"/>
    </location>
</feature>
<keyword evidence="8" id="KW-1185">Reference proteome</keyword>
<organism evidence="7 8">
    <name type="scientific">Glaciecola punicea ACAM 611</name>
    <dbReference type="NCBI Taxonomy" id="1121923"/>
    <lineage>
        <taxon>Bacteria</taxon>
        <taxon>Pseudomonadati</taxon>
        <taxon>Pseudomonadota</taxon>
        <taxon>Gammaproteobacteria</taxon>
        <taxon>Alteromonadales</taxon>
        <taxon>Alteromonadaceae</taxon>
        <taxon>Glaciecola</taxon>
    </lineage>
</organism>
<dbReference type="eggNOG" id="COG1322">
    <property type="taxonomic scope" value="Bacteria"/>
</dbReference>
<proteinExistence type="inferred from homology"/>
<evidence type="ECO:0000313" key="7">
    <source>
        <dbReference type="EMBL" id="GAB55163.1"/>
    </source>
</evidence>
<keyword evidence="3 5" id="KW-0175">Coiled coil</keyword>
<evidence type="ECO:0000256" key="4">
    <source>
        <dbReference type="ARBA" id="ARBA00023172"/>
    </source>
</evidence>
<reference evidence="7 8" key="2">
    <citation type="journal article" date="2017" name="Antonie Van Leeuwenhoek">
        <title>Rhizobium rhizosphaerae sp. nov., a novel species isolated from rice rhizosphere.</title>
        <authorList>
            <person name="Zhao J.J."/>
            <person name="Zhang J."/>
            <person name="Zhang R.J."/>
            <person name="Zhang C.W."/>
            <person name="Yin H.Q."/>
            <person name="Zhang X.X."/>
        </authorList>
    </citation>
    <scope>NUCLEOTIDE SEQUENCE [LARGE SCALE GENOMIC DNA]</scope>
    <source>
        <strain evidence="7 8">ACAM 611</strain>
    </source>
</reference>
<feature type="coiled-coil region" evidence="5">
    <location>
        <begin position="105"/>
        <end position="135"/>
    </location>
</feature>
<evidence type="ECO:0000313" key="8">
    <source>
        <dbReference type="Proteomes" id="UP000053586"/>
    </source>
</evidence>
<dbReference type="PANTHER" id="PTHR30563">
    <property type="entry name" value="DNA RECOMBINATION PROTEIN RMUC"/>
    <property type="match status" value="1"/>
</dbReference>
<evidence type="ECO:0000256" key="5">
    <source>
        <dbReference type="SAM" id="Coils"/>
    </source>
</evidence>
<evidence type="ECO:0000256" key="2">
    <source>
        <dbReference type="ARBA" id="ARBA00009840"/>
    </source>
</evidence>
<evidence type="ECO:0000256" key="3">
    <source>
        <dbReference type="ARBA" id="ARBA00023054"/>
    </source>
</evidence>
<keyword evidence="6" id="KW-0472">Membrane</keyword>
<sequence length="517" mass="58966">MNLPIWAQNISVSYEVLLLSGMLFLPILVAYVVWRVHHKSVALMQTQWQQERYALQSELGLVSQALAHSSSTQELTVINNEKEAKLREKTAQQNHLDTRRLQQIVTDQERQLGQLSQQANELYDLKEQHTQLQTKYYALQDRLSLLQANFEAQEAAIAQERIGFDEKFQLLANAEKHLNIQFENLANKIFEQKSEKFTKTSEQGISHLLSPLKQQIDDFKKQIRDQYVTEGQERASLRTEILGLKELNLQITQEAAALTNALKGDNKQQGNWGEIVLARILDESGLRDGHEYEIQKHLVANDGKRYRPDVVVHLPNKKDIVIDSKVSLIAHERVVNAQSDDERKKALKEHVVSIKGHIKGLSKKDYQDLSGVQTLDYVLMFVPVESAFISAVQEAPDLVKLAMDNQIMLVSPTNLLVALRTINNIWQYEYQSQHAKTIADKAKKMYDKFANFVEDMQRIGRNIEALEKSYDGAMNKLSTGRGNLVTQAESFKTLGVTPTKSIDRDLLPPAHFDESSR</sequence>
<dbReference type="RefSeq" id="WP_006004027.1">
    <property type="nucleotide sequence ID" value="NZ_BAET01000008.1"/>
</dbReference>
<comment type="similarity">
    <text evidence="2">Belongs to the RmuC family.</text>
</comment>
<protein>
    <submittedName>
        <fullName evidence="7">DNA recombination protein RmuC</fullName>
    </submittedName>
</protein>
<reference evidence="7 8" key="1">
    <citation type="journal article" date="2012" name="J. Bacteriol.">
        <title>Genome sequence of proteorhodopsin-containing sea ice bacterium Glaciecola punicea ACAM 611T.</title>
        <authorList>
            <person name="Qin Q.-L."/>
            <person name="Xie B.-B."/>
            <person name="Shu Y.-L."/>
            <person name="Rong J.-C."/>
            <person name="Zhao D.-L."/>
            <person name="Zhang X.-Y."/>
            <person name="Chen X.-L."/>
            <person name="Zhou B.-C."/>
            <person name="Zhanga Y.-Z."/>
        </authorList>
    </citation>
    <scope>NUCLEOTIDE SEQUENCE [LARGE SCALE GENOMIC DNA]</scope>
    <source>
        <strain evidence="7 8">ACAM 611</strain>
    </source>
</reference>
<dbReference type="GO" id="GO:0006310">
    <property type="term" value="P:DNA recombination"/>
    <property type="evidence" value="ECO:0007669"/>
    <property type="project" value="UniProtKB-KW"/>
</dbReference>